<dbReference type="PANTHER" id="PTHR32432">
    <property type="entry name" value="CELL DIVISION PROTEIN FTSA-RELATED"/>
    <property type="match status" value="1"/>
</dbReference>
<evidence type="ECO:0000313" key="3">
    <source>
        <dbReference type="Proteomes" id="UP000501452"/>
    </source>
</evidence>
<dbReference type="GO" id="GO:0051301">
    <property type="term" value="P:cell division"/>
    <property type="evidence" value="ECO:0007669"/>
    <property type="project" value="InterPro"/>
</dbReference>
<feature type="domain" description="SHS2" evidence="1">
    <location>
        <begin position="34"/>
        <end position="200"/>
    </location>
</feature>
<evidence type="ECO:0000313" key="2">
    <source>
        <dbReference type="EMBL" id="QIN83037.1"/>
    </source>
</evidence>
<proteinExistence type="predicted"/>
<organism evidence="2 3">
    <name type="scientific">Rubrobacter tropicus</name>
    <dbReference type="NCBI Taxonomy" id="2653851"/>
    <lineage>
        <taxon>Bacteria</taxon>
        <taxon>Bacillati</taxon>
        <taxon>Actinomycetota</taxon>
        <taxon>Rubrobacteria</taxon>
        <taxon>Rubrobacterales</taxon>
        <taxon>Rubrobacteraceae</taxon>
        <taxon>Rubrobacter</taxon>
    </lineage>
</organism>
<gene>
    <name evidence="2" type="ORF">GBA63_10525</name>
</gene>
<dbReference type="SUPFAM" id="SSF53067">
    <property type="entry name" value="Actin-like ATPase domain"/>
    <property type="match status" value="1"/>
</dbReference>
<dbReference type="EMBL" id="CP045119">
    <property type="protein sequence ID" value="QIN83037.1"/>
    <property type="molecule type" value="Genomic_DNA"/>
</dbReference>
<keyword evidence="3" id="KW-1185">Reference proteome</keyword>
<dbReference type="InterPro" id="IPR050696">
    <property type="entry name" value="FtsA/MreB"/>
</dbReference>
<dbReference type="SMART" id="SM00842">
    <property type="entry name" value="FtsA"/>
    <property type="match status" value="1"/>
</dbReference>
<sequence>MVPISSRAGVCRRSFGGGSGLERIKSLARVKSAAIGLDIDRGAIKAVQVSYRGGAYTLKHVGYHRLPPGTIVDGEVADDQLLAEELTEFWDAHAFGGKSVFLGLSNQKVVVRMLEFPPMSAEDLKGAIEFEAAEHIPMPPDEAVLDHVVLGPRGEPGEGDRVLVVAAQREMVKRYTDAVRAGGLRPVGVDVKALALTRSAAPSTFFEDGGPRSCSTWG</sequence>
<dbReference type="Proteomes" id="UP000501452">
    <property type="component" value="Chromosome"/>
</dbReference>
<accession>A0A6G8Q9P7</accession>
<dbReference type="InterPro" id="IPR005883">
    <property type="entry name" value="PilM"/>
</dbReference>
<evidence type="ECO:0000259" key="1">
    <source>
        <dbReference type="SMART" id="SM00842"/>
    </source>
</evidence>
<dbReference type="AlphaFoldDB" id="A0A6G8Q9P7"/>
<dbReference type="InterPro" id="IPR043129">
    <property type="entry name" value="ATPase_NBD"/>
</dbReference>
<dbReference type="Pfam" id="PF11104">
    <property type="entry name" value="PilM_2"/>
    <property type="match status" value="1"/>
</dbReference>
<dbReference type="InterPro" id="IPR003494">
    <property type="entry name" value="SHS2_FtsA"/>
</dbReference>
<protein>
    <recommendedName>
        <fullName evidence="1">SHS2 domain-containing protein</fullName>
    </recommendedName>
</protein>
<dbReference type="CDD" id="cd24049">
    <property type="entry name" value="ASKHA_NBD_PilM"/>
    <property type="match status" value="1"/>
</dbReference>
<reference evidence="2 3" key="1">
    <citation type="submission" date="2019-10" db="EMBL/GenBank/DDBJ databases">
        <title>Rubrobacter sp nov SCSIO 52090 isolated from a deep-sea sediment in the South China Sea.</title>
        <authorList>
            <person name="Chen R.W."/>
        </authorList>
    </citation>
    <scope>NUCLEOTIDE SEQUENCE [LARGE SCALE GENOMIC DNA]</scope>
    <source>
        <strain evidence="2 3">SCSIO 52909</strain>
    </source>
</reference>
<dbReference type="KEGG" id="rub:GBA63_10525"/>
<dbReference type="PANTHER" id="PTHR32432:SF3">
    <property type="entry name" value="ETHANOLAMINE UTILIZATION PROTEIN EUTJ"/>
    <property type="match status" value="1"/>
</dbReference>
<name>A0A6G8Q9P7_9ACTN</name>
<dbReference type="Gene3D" id="3.30.420.40">
    <property type="match status" value="1"/>
</dbReference>